<dbReference type="Proteomes" id="UP000646749">
    <property type="component" value="Unassembled WGS sequence"/>
</dbReference>
<accession>A0ABQ4DRN5</accession>
<gene>
    <name evidence="2" type="ORF">Pen02_00560</name>
</gene>
<feature type="compositionally biased region" description="Low complexity" evidence="1">
    <location>
        <begin position="9"/>
        <end position="21"/>
    </location>
</feature>
<feature type="region of interest" description="Disordered" evidence="1">
    <location>
        <begin position="1"/>
        <end position="21"/>
    </location>
</feature>
<protein>
    <submittedName>
        <fullName evidence="2">Uncharacterized protein</fullName>
    </submittedName>
</protein>
<proteinExistence type="predicted"/>
<dbReference type="RefSeq" id="WP_203863838.1">
    <property type="nucleotide sequence ID" value="NZ_BONW01000001.1"/>
</dbReference>
<evidence type="ECO:0000313" key="2">
    <source>
        <dbReference type="EMBL" id="GIG85120.1"/>
    </source>
</evidence>
<evidence type="ECO:0000313" key="3">
    <source>
        <dbReference type="Proteomes" id="UP000646749"/>
    </source>
</evidence>
<dbReference type="PROSITE" id="PS51318">
    <property type="entry name" value="TAT"/>
    <property type="match status" value="1"/>
</dbReference>
<dbReference type="EMBL" id="BONW01000001">
    <property type="protein sequence ID" value="GIG85120.1"/>
    <property type="molecule type" value="Genomic_DNA"/>
</dbReference>
<evidence type="ECO:0000256" key="1">
    <source>
        <dbReference type="SAM" id="MobiDB-lite"/>
    </source>
</evidence>
<keyword evidence="3" id="KW-1185">Reference proteome</keyword>
<name>A0ABQ4DRN5_9ACTN</name>
<sequence length="179" mass="18813">MLTSTEQDAPTTPARTPRRAAGLTRRAGLVLGLAAAMTGVAFVGASPAMAAPACGAERAYIHQTPPGGSGGGPSIDSLFNPTEFNISASAASVRNVFLAGVHRPRRSIVFNFYNQDNALIRQYTTTASDDGGVVRQERNVIPWDYPAGTRIRFTAVIRTRCGGDDVPKTVNVGAINTVP</sequence>
<comment type="caution">
    <text evidence="2">The sequence shown here is derived from an EMBL/GenBank/DDBJ whole genome shotgun (WGS) entry which is preliminary data.</text>
</comment>
<reference evidence="2 3" key="1">
    <citation type="submission" date="2021-01" db="EMBL/GenBank/DDBJ databases">
        <title>Whole genome shotgun sequence of Plantactinospora endophytica NBRC 110450.</title>
        <authorList>
            <person name="Komaki H."/>
            <person name="Tamura T."/>
        </authorList>
    </citation>
    <scope>NUCLEOTIDE SEQUENCE [LARGE SCALE GENOMIC DNA]</scope>
    <source>
        <strain evidence="2 3">NBRC 110450</strain>
    </source>
</reference>
<organism evidence="2 3">
    <name type="scientific">Plantactinospora endophytica</name>
    <dbReference type="NCBI Taxonomy" id="673535"/>
    <lineage>
        <taxon>Bacteria</taxon>
        <taxon>Bacillati</taxon>
        <taxon>Actinomycetota</taxon>
        <taxon>Actinomycetes</taxon>
        <taxon>Micromonosporales</taxon>
        <taxon>Micromonosporaceae</taxon>
        <taxon>Plantactinospora</taxon>
    </lineage>
</organism>
<dbReference type="InterPro" id="IPR006311">
    <property type="entry name" value="TAT_signal"/>
</dbReference>